<evidence type="ECO:0000256" key="1">
    <source>
        <dbReference type="SAM" id="MobiDB-lite"/>
    </source>
</evidence>
<protein>
    <submittedName>
        <fullName evidence="2">Uncharacterized protein</fullName>
    </submittedName>
</protein>
<proteinExistence type="predicted"/>
<dbReference type="EMBL" id="GBRH01279371">
    <property type="protein sequence ID" value="JAD18524.1"/>
    <property type="molecule type" value="Transcribed_RNA"/>
</dbReference>
<feature type="region of interest" description="Disordered" evidence="1">
    <location>
        <begin position="1"/>
        <end position="21"/>
    </location>
</feature>
<reference evidence="2" key="1">
    <citation type="submission" date="2014-09" db="EMBL/GenBank/DDBJ databases">
        <authorList>
            <person name="Magalhaes I.L.F."/>
            <person name="Oliveira U."/>
            <person name="Santos F.R."/>
            <person name="Vidigal T.H.D.A."/>
            <person name="Brescovit A.D."/>
            <person name="Santos A.J."/>
        </authorList>
    </citation>
    <scope>NUCLEOTIDE SEQUENCE</scope>
    <source>
        <tissue evidence="2">Shoot tissue taken approximately 20 cm above the soil surface</tissue>
    </source>
</reference>
<reference evidence="2" key="2">
    <citation type="journal article" date="2015" name="Data Brief">
        <title>Shoot transcriptome of the giant reed, Arundo donax.</title>
        <authorList>
            <person name="Barrero R.A."/>
            <person name="Guerrero F.D."/>
            <person name="Moolhuijzen P."/>
            <person name="Goolsby J.A."/>
            <person name="Tidwell J."/>
            <person name="Bellgard S.E."/>
            <person name="Bellgard M.I."/>
        </authorList>
    </citation>
    <scope>NUCLEOTIDE SEQUENCE</scope>
    <source>
        <tissue evidence="2">Shoot tissue taken approximately 20 cm above the soil surface</tissue>
    </source>
</reference>
<sequence length="54" mass="6484">MSLTSYSIKKASNNSRTKQHTNNQAYYFIKQQLKLQLIHKYCNQFQNKLKPILH</sequence>
<evidence type="ECO:0000313" key="2">
    <source>
        <dbReference type="EMBL" id="JAD18524.1"/>
    </source>
</evidence>
<organism evidence="2">
    <name type="scientific">Arundo donax</name>
    <name type="common">Giant reed</name>
    <name type="synonym">Donax arundinaceus</name>
    <dbReference type="NCBI Taxonomy" id="35708"/>
    <lineage>
        <taxon>Eukaryota</taxon>
        <taxon>Viridiplantae</taxon>
        <taxon>Streptophyta</taxon>
        <taxon>Embryophyta</taxon>
        <taxon>Tracheophyta</taxon>
        <taxon>Spermatophyta</taxon>
        <taxon>Magnoliopsida</taxon>
        <taxon>Liliopsida</taxon>
        <taxon>Poales</taxon>
        <taxon>Poaceae</taxon>
        <taxon>PACMAD clade</taxon>
        <taxon>Arundinoideae</taxon>
        <taxon>Arundineae</taxon>
        <taxon>Arundo</taxon>
    </lineage>
</organism>
<dbReference type="AlphaFoldDB" id="A0A0A8XX04"/>
<accession>A0A0A8XX04</accession>
<name>A0A0A8XX04_ARUDO</name>